<name>A0A840ELQ2_9ACTN</name>
<feature type="transmembrane region" description="Helical" evidence="1">
    <location>
        <begin position="12"/>
        <end position="33"/>
    </location>
</feature>
<comment type="caution">
    <text evidence="2">The sequence shown here is derived from an EMBL/GenBank/DDBJ whole genome shotgun (WGS) entry which is preliminary data.</text>
</comment>
<feature type="transmembrane region" description="Helical" evidence="1">
    <location>
        <begin position="98"/>
        <end position="123"/>
    </location>
</feature>
<dbReference type="AlphaFoldDB" id="A0A840ELQ2"/>
<feature type="transmembrane region" description="Helical" evidence="1">
    <location>
        <begin position="263"/>
        <end position="288"/>
    </location>
</feature>
<protein>
    <submittedName>
        <fullName evidence="2">Putative membrane protein</fullName>
    </submittedName>
</protein>
<sequence>MRRRQNWMRRNNVSVVDLVLIIGVGGGLASWLLSPTHVAVVVEPSSWFAVHQSVVIALFACAVTVIAGRFAATWGPVRVDRETVRWTMSGPASRTRPLAGRLGVAAGCVLAATMLLHGALALLVSDTAVTVLVAGVGSAAVAIAVAYAAQLVRDRGRGNGRAGISPGRLHRMSFAPRDGFAGAVGLAVSMMDASWIADARITRWQRRSSACRRRVRTTAATAFIGMDARRLTRHPEMIMRWACWTAVAVVCPLLLHFHRVPMLIPALAVWLAGTAASGGLAAATDPTLRRAFGVDDRQITLWHCVIPAGATVASALIAVVAAGPGPLGGAVMLLGCTVAVLRRATRPPLPFDAPVAIDSVMTGAAFQPALFAAQLRGLVAAVVTGLLAGGVL</sequence>
<keyword evidence="3" id="KW-1185">Reference proteome</keyword>
<dbReference type="InterPro" id="IPR046264">
    <property type="entry name" value="DUF6297"/>
</dbReference>
<keyword evidence="1" id="KW-0812">Transmembrane</keyword>
<dbReference type="RefSeq" id="WP_183368831.1">
    <property type="nucleotide sequence ID" value="NZ_BAABHL010000022.1"/>
</dbReference>
<evidence type="ECO:0000313" key="3">
    <source>
        <dbReference type="Proteomes" id="UP000551501"/>
    </source>
</evidence>
<accession>A0A840ELQ2</accession>
<proteinExistence type="predicted"/>
<keyword evidence="1" id="KW-1133">Transmembrane helix</keyword>
<keyword evidence="1" id="KW-0472">Membrane</keyword>
<feature type="transmembrane region" description="Helical" evidence="1">
    <location>
        <begin position="300"/>
        <end position="321"/>
    </location>
</feature>
<dbReference type="Proteomes" id="UP000551501">
    <property type="component" value="Unassembled WGS sequence"/>
</dbReference>
<organism evidence="2 3">
    <name type="scientific">Gordonia humi</name>
    <dbReference type="NCBI Taxonomy" id="686429"/>
    <lineage>
        <taxon>Bacteria</taxon>
        <taxon>Bacillati</taxon>
        <taxon>Actinomycetota</taxon>
        <taxon>Actinomycetes</taxon>
        <taxon>Mycobacteriales</taxon>
        <taxon>Gordoniaceae</taxon>
        <taxon>Gordonia</taxon>
    </lineage>
</organism>
<dbReference type="Pfam" id="PF19814">
    <property type="entry name" value="DUF6297"/>
    <property type="match status" value="1"/>
</dbReference>
<feature type="transmembrane region" description="Helical" evidence="1">
    <location>
        <begin position="53"/>
        <end position="77"/>
    </location>
</feature>
<dbReference type="EMBL" id="JACIFP010000001">
    <property type="protein sequence ID" value="MBB4133665.1"/>
    <property type="molecule type" value="Genomic_DNA"/>
</dbReference>
<feature type="transmembrane region" description="Helical" evidence="1">
    <location>
        <begin position="238"/>
        <end position="257"/>
    </location>
</feature>
<evidence type="ECO:0000256" key="1">
    <source>
        <dbReference type="SAM" id="Phobius"/>
    </source>
</evidence>
<feature type="transmembrane region" description="Helical" evidence="1">
    <location>
        <begin position="129"/>
        <end position="149"/>
    </location>
</feature>
<reference evidence="2 3" key="1">
    <citation type="submission" date="2020-08" db="EMBL/GenBank/DDBJ databases">
        <title>Sequencing the genomes of 1000 actinobacteria strains.</title>
        <authorList>
            <person name="Klenk H.-P."/>
        </authorList>
    </citation>
    <scope>NUCLEOTIDE SEQUENCE [LARGE SCALE GENOMIC DNA]</scope>
    <source>
        <strain evidence="2 3">DSM 45298</strain>
    </source>
</reference>
<gene>
    <name evidence="2" type="ORF">BKA16_000217</name>
</gene>
<evidence type="ECO:0000313" key="2">
    <source>
        <dbReference type="EMBL" id="MBB4133665.1"/>
    </source>
</evidence>